<gene>
    <name evidence="1" type="ORF">SAMN04488239_11622</name>
</gene>
<evidence type="ECO:0000313" key="1">
    <source>
        <dbReference type="EMBL" id="SDE23644.1"/>
    </source>
</evidence>
<dbReference type="AlphaFoldDB" id="A0A1G7B949"/>
<name>A0A1G7B949_9RHOB</name>
<protein>
    <submittedName>
        <fullName evidence="1">Uncharacterized protein</fullName>
    </submittedName>
</protein>
<sequence length="106" mass="11990">MALVPAWQFLHVPRHERRPPEALAACETACRFANADYFVSIATAGGHGKPGNWDKAVQDLAQTLDRYPALTAAIWRQAFRFPFWAHWVEADESWLQVLIELGLTAE</sequence>
<evidence type="ECO:0000313" key="2">
    <source>
        <dbReference type="Proteomes" id="UP000199628"/>
    </source>
</evidence>
<keyword evidence="2" id="KW-1185">Reference proteome</keyword>
<dbReference type="EMBL" id="FMZV01000016">
    <property type="protein sequence ID" value="SDE23644.1"/>
    <property type="molecule type" value="Genomic_DNA"/>
</dbReference>
<accession>A0A1G7B949</accession>
<dbReference type="STRING" id="639004.SAMN04488239_11622"/>
<organism evidence="1 2">
    <name type="scientific">Ruegeria marina</name>
    <dbReference type="NCBI Taxonomy" id="639004"/>
    <lineage>
        <taxon>Bacteria</taxon>
        <taxon>Pseudomonadati</taxon>
        <taxon>Pseudomonadota</taxon>
        <taxon>Alphaproteobacteria</taxon>
        <taxon>Rhodobacterales</taxon>
        <taxon>Roseobacteraceae</taxon>
        <taxon>Ruegeria</taxon>
    </lineage>
</organism>
<dbReference type="Proteomes" id="UP000199628">
    <property type="component" value="Unassembled WGS sequence"/>
</dbReference>
<reference evidence="2" key="1">
    <citation type="submission" date="2016-10" db="EMBL/GenBank/DDBJ databases">
        <authorList>
            <person name="Varghese N."/>
            <person name="Submissions S."/>
        </authorList>
    </citation>
    <scope>NUCLEOTIDE SEQUENCE [LARGE SCALE GENOMIC DNA]</scope>
    <source>
        <strain evidence="2">CGMCC 1.9108</strain>
    </source>
</reference>
<proteinExistence type="predicted"/>